<evidence type="ECO:0000256" key="1">
    <source>
        <dbReference type="SAM" id="SignalP"/>
    </source>
</evidence>
<reference evidence="3" key="1">
    <citation type="submission" date="2014-12" db="EMBL/GenBank/DDBJ databases">
        <title>Complete genome sequence of a multi-drug resistant Klebsiella pneumoniae.</title>
        <authorList>
            <person name="Hua X."/>
            <person name="Chen Q."/>
            <person name="Li X."/>
            <person name="Feng Y."/>
            <person name="Ruan Z."/>
            <person name="Yu Y."/>
        </authorList>
    </citation>
    <scope>NUCLEOTIDE SEQUENCE [LARGE SCALE GENOMIC DNA]</scope>
    <source>
        <strain evidence="3">5.12</strain>
    </source>
</reference>
<organism evidence="2 3">
    <name type="scientific">Alteromonas pelagimontana</name>
    <dbReference type="NCBI Taxonomy" id="1858656"/>
    <lineage>
        <taxon>Bacteria</taxon>
        <taxon>Pseudomonadati</taxon>
        <taxon>Pseudomonadota</taxon>
        <taxon>Gammaproteobacteria</taxon>
        <taxon>Alteromonadales</taxon>
        <taxon>Alteromonadaceae</taxon>
        <taxon>Alteromonas/Salinimonas group</taxon>
        <taxon>Alteromonas</taxon>
    </lineage>
</organism>
<dbReference type="Pfam" id="PF02643">
    <property type="entry name" value="DUF192"/>
    <property type="match status" value="1"/>
</dbReference>
<dbReference type="PANTHER" id="PTHR37953">
    <property type="entry name" value="UPF0127 PROTEIN MJ1496"/>
    <property type="match status" value="1"/>
</dbReference>
<name>A0A6M4MAT8_9ALTE</name>
<dbReference type="KEGG" id="apel:CA267_005565"/>
<dbReference type="EMBL" id="CP052766">
    <property type="protein sequence ID" value="QJR80283.1"/>
    <property type="molecule type" value="Genomic_DNA"/>
</dbReference>
<evidence type="ECO:0000313" key="3">
    <source>
        <dbReference type="Proteomes" id="UP000219285"/>
    </source>
</evidence>
<accession>A0A6M4MAT8</accession>
<evidence type="ECO:0000313" key="2">
    <source>
        <dbReference type="EMBL" id="QJR80283.1"/>
    </source>
</evidence>
<feature type="chain" id="PRO_5028971250" evidence="1">
    <location>
        <begin position="26"/>
        <end position="149"/>
    </location>
</feature>
<keyword evidence="3" id="KW-1185">Reference proteome</keyword>
<dbReference type="PANTHER" id="PTHR37953:SF1">
    <property type="entry name" value="UPF0127 PROTEIN MJ1496"/>
    <property type="match status" value="1"/>
</dbReference>
<proteinExistence type="predicted"/>
<keyword evidence="1" id="KW-0732">Signal</keyword>
<dbReference type="AlphaFoldDB" id="A0A6M4MAT8"/>
<dbReference type="InterPro" id="IPR003795">
    <property type="entry name" value="DUF192"/>
</dbReference>
<reference evidence="2 3" key="2">
    <citation type="submission" date="2020-04" db="EMBL/GenBank/DDBJ databases">
        <title>Complete genome sequence of Alteromonas pelagimontana 5.12T.</title>
        <authorList>
            <person name="Sinha R.K."/>
            <person name="Krishnan K.P."/>
            <person name="Kurian J.P."/>
        </authorList>
    </citation>
    <scope>NUCLEOTIDE SEQUENCE [LARGE SCALE GENOMIC DNA]</scope>
    <source>
        <strain evidence="2 3">5.12</strain>
    </source>
</reference>
<sequence length="149" mass="16668">MKVLQTFAAVVITSMSLAVTSTCIASDESVSFDEVTIAIKGNEYKLEYAKHFEQRAQGLMFRKSLCADCGMLFYFSPPKQASMWMKNTFIPLDVAFFDRNGVITDIKPLQPHDLTSVGASKMVTYALEMNQGWFAEHNIKVGDQIIVNP</sequence>
<dbReference type="RefSeq" id="WP_075608408.1">
    <property type="nucleotide sequence ID" value="NZ_CP052766.1"/>
</dbReference>
<dbReference type="InterPro" id="IPR038695">
    <property type="entry name" value="Saro_0823-like_sf"/>
</dbReference>
<dbReference type="OrthoDB" id="5526466at2"/>
<feature type="signal peptide" evidence="1">
    <location>
        <begin position="1"/>
        <end position="25"/>
    </location>
</feature>
<protein>
    <submittedName>
        <fullName evidence="2">DUF192 domain-containing protein</fullName>
    </submittedName>
</protein>
<gene>
    <name evidence="2" type="ORF">CA267_005565</name>
</gene>
<dbReference type="Gene3D" id="2.60.120.1140">
    <property type="entry name" value="Protein of unknown function DUF192"/>
    <property type="match status" value="1"/>
</dbReference>
<dbReference type="Proteomes" id="UP000219285">
    <property type="component" value="Chromosome"/>
</dbReference>